<gene>
    <name evidence="2" type="ORF">INT47_011504</name>
</gene>
<dbReference type="Proteomes" id="UP000603453">
    <property type="component" value="Unassembled WGS sequence"/>
</dbReference>
<dbReference type="EMBL" id="JAEPRD010000156">
    <property type="protein sequence ID" value="KAG2195999.1"/>
    <property type="molecule type" value="Genomic_DNA"/>
</dbReference>
<feature type="region of interest" description="Disordered" evidence="1">
    <location>
        <begin position="1"/>
        <end position="23"/>
    </location>
</feature>
<comment type="caution">
    <text evidence="2">The sequence shown here is derived from an EMBL/GenBank/DDBJ whole genome shotgun (WGS) entry which is preliminary data.</text>
</comment>
<protein>
    <submittedName>
        <fullName evidence="2">Uncharacterized protein</fullName>
    </submittedName>
</protein>
<evidence type="ECO:0000256" key="1">
    <source>
        <dbReference type="SAM" id="MobiDB-lite"/>
    </source>
</evidence>
<evidence type="ECO:0000313" key="3">
    <source>
        <dbReference type="Proteomes" id="UP000603453"/>
    </source>
</evidence>
<keyword evidence="3" id="KW-1185">Reference proteome</keyword>
<proteinExistence type="predicted"/>
<dbReference type="AlphaFoldDB" id="A0A8H7UZE2"/>
<accession>A0A8H7UZE2</accession>
<dbReference type="OrthoDB" id="2282353at2759"/>
<organism evidence="2 3">
    <name type="scientific">Mucor saturninus</name>
    <dbReference type="NCBI Taxonomy" id="64648"/>
    <lineage>
        <taxon>Eukaryota</taxon>
        <taxon>Fungi</taxon>
        <taxon>Fungi incertae sedis</taxon>
        <taxon>Mucoromycota</taxon>
        <taxon>Mucoromycotina</taxon>
        <taxon>Mucoromycetes</taxon>
        <taxon>Mucorales</taxon>
        <taxon>Mucorineae</taxon>
        <taxon>Mucoraceae</taxon>
        <taxon>Mucor</taxon>
    </lineage>
</organism>
<reference evidence="2" key="1">
    <citation type="submission" date="2020-12" db="EMBL/GenBank/DDBJ databases">
        <title>Metabolic potential, ecology and presence of endohyphal bacteria is reflected in genomic diversity of Mucoromycotina.</title>
        <authorList>
            <person name="Muszewska A."/>
            <person name="Okrasinska A."/>
            <person name="Steczkiewicz K."/>
            <person name="Drgas O."/>
            <person name="Orlowska M."/>
            <person name="Perlinska-Lenart U."/>
            <person name="Aleksandrzak-Piekarczyk T."/>
            <person name="Szatraj K."/>
            <person name="Zielenkiewicz U."/>
            <person name="Pilsyk S."/>
            <person name="Malc E."/>
            <person name="Mieczkowski P."/>
            <person name="Kruszewska J.S."/>
            <person name="Biernat P."/>
            <person name="Pawlowska J."/>
        </authorList>
    </citation>
    <scope>NUCLEOTIDE SEQUENCE</scope>
    <source>
        <strain evidence="2">WA0000017839</strain>
    </source>
</reference>
<name>A0A8H7UZE2_9FUNG</name>
<sequence length="76" mass="8559">MAFVHSKPLSDLHSNSSRNTITSTMTREDLMALAQNEYARQLCKFTEAQLKRNVPCYTEQQKLGMATLSSVKAAQH</sequence>
<evidence type="ECO:0000313" key="2">
    <source>
        <dbReference type="EMBL" id="KAG2195999.1"/>
    </source>
</evidence>
<feature type="compositionally biased region" description="Polar residues" evidence="1">
    <location>
        <begin position="12"/>
        <end position="23"/>
    </location>
</feature>